<protein>
    <submittedName>
        <fullName evidence="1">2945_t:CDS:1</fullName>
    </submittedName>
</protein>
<keyword evidence="2" id="KW-1185">Reference proteome</keyword>
<dbReference type="EMBL" id="CAJVPT010036251">
    <property type="protein sequence ID" value="CAG8713929.1"/>
    <property type="molecule type" value="Genomic_DNA"/>
</dbReference>
<sequence length="274" mass="29542">MTSSEDDYWDNETDWQALTTQQASQPAQVTQEPTSIAVTPSVGGHHTVTEHTVSSSNVPPSSTALNDNSVDSSRDSSGSNAINENHGTPHTLDNTPRINEPPSTNPDSPIVATPASLPSSSTNRQISSYPSGSNTGQSSSSRNIVSRRNPENAKRISSILEGLNSPDDTQKESRKRSAQMSRDGGSTSHSNSPSPRKRVRPIPNFSIANTVQKHIELLRSNGVEEWADGGAKWKERELRKKTYEVMQAATKVTANAAANTIIDNDRAVTATHEC</sequence>
<dbReference type="Proteomes" id="UP000789525">
    <property type="component" value="Unassembled WGS sequence"/>
</dbReference>
<feature type="non-terminal residue" evidence="1">
    <location>
        <position position="274"/>
    </location>
</feature>
<evidence type="ECO:0000313" key="1">
    <source>
        <dbReference type="EMBL" id="CAG8713929.1"/>
    </source>
</evidence>
<reference evidence="1" key="1">
    <citation type="submission" date="2021-06" db="EMBL/GenBank/DDBJ databases">
        <authorList>
            <person name="Kallberg Y."/>
            <person name="Tangrot J."/>
            <person name="Rosling A."/>
        </authorList>
    </citation>
    <scope>NUCLEOTIDE SEQUENCE</scope>
    <source>
        <strain evidence="1">CL356</strain>
    </source>
</reference>
<organism evidence="1 2">
    <name type="scientific">Acaulospora colombiana</name>
    <dbReference type="NCBI Taxonomy" id="27376"/>
    <lineage>
        <taxon>Eukaryota</taxon>
        <taxon>Fungi</taxon>
        <taxon>Fungi incertae sedis</taxon>
        <taxon>Mucoromycota</taxon>
        <taxon>Glomeromycotina</taxon>
        <taxon>Glomeromycetes</taxon>
        <taxon>Diversisporales</taxon>
        <taxon>Acaulosporaceae</taxon>
        <taxon>Acaulospora</taxon>
    </lineage>
</organism>
<gene>
    <name evidence="1" type="ORF">ACOLOM_LOCUS10813</name>
</gene>
<proteinExistence type="predicted"/>
<name>A0ACA9PL91_9GLOM</name>
<evidence type="ECO:0000313" key="2">
    <source>
        <dbReference type="Proteomes" id="UP000789525"/>
    </source>
</evidence>
<comment type="caution">
    <text evidence="1">The sequence shown here is derived from an EMBL/GenBank/DDBJ whole genome shotgun (WGS) entry which is preliminary data.</text>
</comment>
<accession>A0ACA9PL91</accession>